<feature type="region of interest" description="Disordered" evidence="6">
    <location>
        <begin position="680"/>
        <end position="704"/>
    </location>
</feature>
<feature type="transmembrane region" description="Helical" evidence="7">
    <location>
        <begin position="510"/>
        <end position="528"/>
    </location>
</feature>
<dbReference type="CDD" id="cd06582">
    <property type="entry name" value="TM_PBP1_LivH_like"/>
    <property type="match status" value="1"/>
</dbReference>
<feature type="transmembrane region" description="Helical" evidence="7">
    <location>
        <begin position="93"/>
        <end position="116"/>
    </location>
</feature>
<evidence type="ECO:0000256" key="7">
    <source>
        <dbReference type="SAM" id="Phobius"/>
    </source>
</evidence>
<keyword evidence="9" id="KW-1185">Reference proteome</keyword>
<dbReference type="InterPro" id="IPR001851">
    <property type="entry name" value="ABC_transp_permease"/>
</dbReference>
<protein>
    <recommendedName>
        <fullName evidence="10">Inner-membrane translocator</fullName>
    </recommendedName>
</protein>
<evidence type="ECO:0000256" key="2">
    <source>
        <dbReference type="ARBA" id="ARBA00022475"/>
    </source>
</evidence>
<evidence type="ECO:0008006" key="10">
    <source>
        <dbReference type="Google" id="ProtNLM"/>
    </source>
</evidence>
<dbReference type="HOGENOM" id="CLU_006313_4_2_11"/>
<feature type="transmembrane region" description="Helical" evidence="7">
    <location>
        <begin position="21"/>
        <end position="37"/>
    </location>
</feature>
<feature type="transmembrane region" description="Helical" evidence="7">
    <location>
        <begin position="432"/>
        <end position="452"/>
    </location>
</feature>
<keyword evidence="5 7" id="KW-0472">Membrane</keyword>
<accession>R4YYH5</accession>
<name>R4YYH5_9ACTN</name>
<organism evidence="8 9">
    <name type="scientific">Candidatus Neomicrothrix parvicella RN1</name>
    <dbReference type="NCBI Taxonomy" id="1229780"/>
    <lineage>
        <taxon>Bacteria</taxon>
        <taxon>Bacillati</taxon>
        <taxon>Actinomycetota</taxon>
        <taxon>Acidimicrobiia</taxon>
        <taxon>Acidimicrobiales</taxon>
        <taxon>Microthrixaceae</taxon>
        <taxon>Candidatus Neomicrothrix</taxon>
    </lineage>
</organism>
<dbReference type="PANTHER" id="PTHR30482:SF20">
    <property type="entry name" value="HIGH-AFFINITY BRANCHED-CHAIN AMINO ACID TRANSPORT SYSTEM PERMEASE PROTEIN LIVM"/>
    <property type="match status" value="1"/>
</dbReference>
<evidence type="ECO:0000256" key="1">
    <source>
        <dbReference type="ARBA" id="ARBA00004651"/>
    </source>
</evidence>
<comment type="caution">
    <text evidence="8">The sequence shown here is derived from an EMBL/GenBank/DDBJ whole genome shotgun (WGS) entry which is preliminary data.</text>
</comment>
<comment type="subcellular location">
    <subcellularLocation>
        <location evidence="1">Cell membrane</location>
        <topology evidence="1">Multi-pass membrane protein</topology>
    </subcellularLocation>
</comment>
<dbReference type="AlphaFoldDB" id="R4YYH5"/>
<feature type="compositionally biased region" description="Acidic residues" evidence="6">
    <location>
        <begin position="694"/>
        <end position="704"/>
    </location>
</feature>
<dbReference type="eggNOG" id="COG4177">
    <property type="taxonomic scope" value="Bacteria"/>
</dbReference>
<reference evidence="8 9" key="1">
    <citation type="journal article" date="2013" name="ISME J.">
        <title>Metabolic model for the filamentous 'Candidatus Microthrix parvicella' based on genomic and metagenomic analyses.</title>
        <authorList>
            <person name="Jon McIlroy S."/>
            <person name="Kristiansen R."/>
            <person name="Albertsen M."/>
            <person name="Michael Karst S."/>
            <person name="Rossetti S."/>
            <person name="Lund Nielsen J."/>
            <person name="Tandoi V."/>
            <person name="James Seviour R."/>
            <person name="Nielsen P.H."/>
        </authorList>
    </citation>
    <scope>NUCLEOTIDE SEQUENCE [LARGE SCALE GENOMIC DNA]</scope>
    <source>
        <strain evidence="8 9">RN1</strain>
    </source>
</reference>
<feature type="transmembrane region" description="Helical" evidence="7">
    <location>
        <begin position="594"/>
        <end position="617"/>
    </location>
</feature>
<proteinExistence type="predicted"/>
<dbReference type="Proteomes" id="UP000018291">
    <property type="component" value="Unassembled WGS sequence"/>
</dbReference>
<evidence type="ECO:0000313" key="8">
    <source>
        <dbReference type="EMBL" id="CCM62011.1"/>
    </source>
</evidence>
<sequence>MEEVTAGGQGSMDWRHSASPYLAPAVLLVAQLVLLPVPLGTFVAGALAGLVGSLAAVGLALVWRASRVINFAAGDLGIVPATLAVLLADQWGWNYWACAAAGLAAAVVLGVAVEGLIIRRFFDAPRVLLTVATIGLAQLLGFGALILPRAWGASPSVRSLPEPFGMSIEIGGTVFDGSDLVALFVVPLLLIGLVLVLNRTALGVAIRASADRSSRALTLGIPVKRLQSLIWTLATVGAFVALFLTAGTGGLGVGYGTSLGLLLRAIAALVLGRMTHVGVIVFSSVVLGVLELAVRFQTGDGALVAPLLAAIIIGALLLRRMGVTRADRDDTSSWRLASDVRPVPAELARRWEVTAARLGLVSLGVTALAVCPFVLSTGAMLKLGAVLIIASVGVSLVILSGWAGQLSLGQMAFAGMGGAVFAWANQTHAVDPALAICMGAGAGAVAAVVVGLPALRIRGVYLAVTTLALAVACSNGVFDNGYFDWIPTGSFAGHRPALLGRIPMDTPAELYLLALGLLVVSLLAATALRRSRSGRVLIAIRENEDATRAYGVAVTQAKLAAFAVSGAIAGAAGAVFTLHQGAFKQALFLPEESVATFIGVVLGGLASLPGAVIGAFILRGSGWLLPAPWNLFATAAGALFVLLVMPDGVGGALVRFRDLMLSNLARRRGIIVPSLSDLGDPEVLTDASAGPADESVDESAEVSP</sequence>
<feature type="transmembrane region" description="Helical" evidence="7">
    <location>
        <begin position="355"/>
        <end position="375"/>
    </location>
</feature>
<feature type="transmembrane region" description="Helical" evidence="7">
    <location>
        <begin position="43"/>
        <end position="63"/>
    </location>
</feature>
<feature type="transmembrane region" description="Helical" evidence="7">
    <location>
        <begin position="302"/>
        <end position="318"/>
    </location>
</feature>
<feature type="transmembrane region" description="Helical" evidence="7">
    <location>
        <begin position="226"/>
        <end position="246"/>
    </location>
</feature>
<feature type="transmembrane region" description="Helical" evidence="7">
    <location>
        <begin position="128"/>
        <end position="151"/>
    </location>
</feature>
<dbReference type="PANTHER" id="PTHR30482">
    <property type="entry name" value="HIGH-AFFINITY BRANCHED-CHAIN AMINO ACID TRANSPORT SYSTEM PERMEASE"/>
    <property type="match status" value="1"/>
</dbReference>
<feature type="transmembrane region" description="Helical" evidence="7">
    <location>
        <begin position="180"/>
        <end position="205"/>
    </location>
</feature>
<feature type="transmembrane region" description="Helical" evidence="7">
    <location>
        <begin position="629"/>
        <end position="654"/>
    </location>
</feature>
<dbReference type="InterPro" id="IPR043428">
    <property type="entry name" value="LivM-like"/>
</dbReference>
<dbReference type="CDD" id="cd06581">
    <property type="entry name" value="TM_PBP1_LivM_like"/>
    <property type="match status" value="1"/>
</dbReference>
<evidence type="ECO:0000313" key="9">
    <source>
        <dbReference type="Proteomes" id="UP000018291"/>
    </source>
</evidence>
<feature type="transmembrane region" description="Helical" evidence="7">
    <location>
        <begin position="459"/>
        <end position="478"/>
    </location>
</feature>
<dbReference type="EMBL" id="CANL01000001">
    <property type="protein sequence ID" value="CCM62011.1"/>
    <property type="molecule type" value="Genomic_DNA"/>
</dbReference>
<keyword evidence="4 7" id="KW-1133">Transmembrane helix</keyword>
<evidence type="ECO:0000256" key="3">
    <source>
        <dbReference type="ARBA" id="ARBA00022692"/>
    </source>
</evidence>
<dbReference type="GO" id="GO:0015658">
    <property type="term" value="F:branched-chain amino acid transmembrane transporter activity"/>
    <property type="evidence" value="ECO:0007669"/>
    <property type="project" value="InterPro"/>
</dbReference>
<evidence type="ECO:0000256" key="5">
    <source>
        <dbReference type="ARBA" id="ARBA00023136"/>
    </source>
</evidence>
<keyword evidence="2" id="KW-1003">Cell membrane</keyword>
<dbReference type="Pfam" id="PF02653">
    <property type="entry name" value="BPD_transp_2"/>
    <property type="match status" value="2"/>
</dbReference>
<feature type="transmembrane region" description="Helical" evidence="7">
    <location>
        <begin position="381"/>
        <end position="399"/>
    </location>
</feature>
<dbReference type="STRING" id="1229780.BN381_10242"/>
<gene>
    <name evidence="8" type="ORF">BN381_10242</name>
</gene>
<dbReference type="GO" id="GO:0005886">
    <property type="term" value="C:plasma membrane"/>
    <property type="evidence" value="ECO:0007669"/>
    <property type="project" value="UniProtKB-SubCell"/>
</dbReference>
<dbReference type="eggNOG" id="COG0559">
    <property type="taxonomic scope" value="Bacteria"/>
</dbReference>
<evidence type="ECO:0000256" key="6">
    <source>
        <dbReference type="SAM" id="MobiDB-lite"/>
    </source>
</evidence>
<feature type="transmembrane region" description="Helical" evidence="7">
    <location>
        <begin position="68"/>
        <end position="87"/>
    </location>
</feature>
<evidence type="ECO:0000256" key="4">
    <source>
        <dbReference type="ARBA" id="ARBA00022989"/>
    </source>
</evidence>
<keyword evidence="3 7" id="KW-0812">Transmembrane</keyword>